<dbReference type="RefSeq" id="WP_089120725.1">
    <property type="nucleotide sequence ID" value="NZ_BCMI01000005.1"/>
</dbReference>
<evidence type="ECO:0008006" key="3">
    <source>
        <dbReference type="Google" id="ProtNLM"/>
    </source>
</evidence>
<comment type="caution">
    <text evidence="1">The sequence shown here is derived from an EMBL/GenBank/DDBJ whole genome shotgun (WGS) entry which is preliminary data.</text>
</comment>
<dbReference type="OrthoDB" id="1665841at2"/>
<gene>
    <name evidence="1" type="ORF">IWT25_00723</name>
</gene>
<sequence length="221" mass="25477">MDRPILVTEHNEHGASFVYTDEKHANATLLVDDQRHISRDQQKKAYALLGEIDEWSGNYIPELTKAQMKHQFLLESDTYEPFSLKNCSMSLAWEFIDFLIKFCLVWDVPFASKTLDLIQGSYGWELHCLETKHCCICGKHADVAHLHAVGIGRDRKHISHIGNSVMALCREHHQLQHVQGINNFMRLNHLKGVRVTPEIAKMLKLGNWHIEEGEEIISTRK</sequence>
<dbReference type="Pfam" id="PF16784">
    <property type="entry name" value="HNHc_6"/>
    <property type="match status" value="1"/>
</dbReference>
<evidence type="ECO:0000313" key="1">
    <source>
        <dbReference type="EMBL" id="GAX05419.1"/>
    </source>
</evidence>
<dbReference type="Proteomes" id="UP000198414">
    <property type="component" value="Unassembled WGS sequence"/>
</dbReference>
<protein>
    <recommendedName>
        <fullName evidence="3">Phage protein</fullName>
    </recommendedName>
</protein>
<dbReference type="InterPro" id="IPR041242">
    <property type="entry name" value="HNHc_6"/>
</dbReference>
<evidence type="ECO:0000313" key="2">
    <source>
        <dbReference type="Proteomes" id="UP000198414"/>
    </source>
</evidence>
<dbReference type="AlphaFoldDB" id="A0A1Z5IUP7"/>
<name>A0A1Z5IUP7_9LACO</name>
<accession>A0A1Z5IUP7</accession>
<proteinExistence type="predicted"/>
<organism evidence="1 2">
    <name type="scientific">Secundilactobacillus pentosiphilus</name>
    <dbReference type="NCBI Taxonomy" id="1714682"/>
    <lineage>
        <taxon>Bacteria</taxon>
        <taxon>Bacillati</taxon>
        <taxon>Bacillota</taxon>
        <taxon>Bacilli</taxon>
        <taxon>Lactobacillales</taxon>
        <taxon>Lactobacillaceae</taxon>
        <taxon>Secundilactobacillus</taxon>
    </lineage>
</organism>
<reference evidence="1 2" key="1">
    <citation type="submission" date="2015-11" db="EMBL/GenBank/DDBJ databases">
        <title>Draft genome sequences of new species of the genus Lactobacillus isolated from orchardgrass silage.</title>
        <authorList>
            <person name="Tohno M."/>
            <person name="Tanizawa Y."/>
            <person name="Arita M."/>
        </authorList>
    </citation>
    <scope>NUCLEOTIDE SEQUENCE [LARGE SCALE GENOMIC DNA]</scope>
    <source>
        <strain evidence="1 2">IWT25</strain>
    </source>
</reference>
<dbReference type="EMBL" id="BCMI01000005">
    <property type="protein sequence ID" value="GAX05419.1"/>
    <property type="molecule type" value="Genomic_DNA"/>
</dbReference>